<organism evidence="9 10">
    <name type="scientific">Bacillus coahuilensis p1.1.43</name>
    <dbReference type="NCBI Taxonomy" id="1150625"/>
    <lineage>
        <taxon>Bacteria</taxon>
        <taxon>Bacillati</taxon>
        <taxon>Bacillota</taxon>
        <taxon>Bacilli</taxon>
        <taxon>Bacillales</taxon>
        <taxon>Bacillaceae</taxon>
        <taxon>Bacillus</taxon>
    </lineage>
</organism>
<feature type="transmembrane region" description="Helical" evidence="7">
    <location>
        <begin position="362"/>
        <end position="382"/>
    </location>
</feature>
<keyword evidence="5 7" id="KW-1133">Transmembrane helix</keyword>
<keyword evidence="3" id="KW-1003">Cell membrane</keyword>
<evidence type="ECO:0000256" key="3">
    <source>
        <dbReference type="ARBA" id="ARBA00022475"/>
    </source>
</evidence>
<feature type="transmembrane region" description="Helical" evidence="7">
    <location>
        <begin position="132"/>
        <end position="155"/>
    </location>
</feature>
<feature type="transmembrane region" description="Helical" evidence="7">
    <location>
        <begin position="203"/>
        <end position="220"/>
    </location>
</feature>
<dbReference type="InterPro" id="IPR011701">
    <property type="entry name" value="MFS"/>
</dbReference>
<name>A0A147KC39_9BACI</name>
<accession>A0A147KC39</accession>
<evidence type="ECO:0000256" key="6">
    <source>
        <dbReference type="ARBA" id="ARBA00023136"/>
    </source>
</evidence>
<dbReference type="InterPro" id="IPR047200">
    <property type="entry name" value="MFS_YcaD-like"/>
</dbReference>
<keyword evidence="4 7" id="KW-0812">Transmembrane</keyword>
<comment type="subcellular location">
    <subcellularLocation>
        <location evidence="1">Cell membrane</location>
        <topology evidence="1">Multi-pass membrane protein</topology>
    </subcellularLocation>
</comment>
<dbReference type="Pfam" id="PF07690">
    <property type="entry name" value="MFS_1"/>
    <property type="match status" value="1"/>
</dbReference>
<evidence type="ECO:0000256" key="7">
    <source>
        <dbReference type="SAM" id="Phobius"/>
    </source>
</evidence>
<dbReference type="AlphaFoldDB" id="A0A147KC39"/>
<sequence length="395" mass="43669">MISPRTRFWILVSIVAISGLSQGMLLPIIAIIFEQDGISSSLNGLHATGIYIGILLASPFMEEPLRRMGYKRMIIIGGFVVAVSLLLFPVWQSFWFWFILRLAIGIGDHMLHFSTQTWITSFSTKETRGRNVSLYGVSFGIGFAVGPLFVNLLSINQALPFIISSGLSFMVWGLVFFLGNEYPEKDEHGRVNFFGSFHRFGKVWKYAWVALLPPFGYGVLEASLNGNFPIYAIRSGMDTSAVSIILPAFAFGGILFQFPLGILSDRFGREVILKYILLIGGVSFFVASFFEESSFLLTLLFFIAGLAVGSTFSLGISYMADLLPHSLLPAGNIMCGILFSIGSIVGPIMGGLVIQYVDGISFFHFLAALLVALFISMVYFSWKRSFRGMVKEGKN</sequence>
<dbReference type="CDD" id="cd17477">
    <property type="entry name" value="MFS_YcaD_like"/>
    <property type="match status" value="1"/>
</dbReference>
<protein>
    <submittedName>
        <fullName evidence="9">MFS transporter</fullName>
    </submittedName>
</protein>
<dbReference type="InterPro" id="IPR020846">
    <property type="entry name" value="MFS_dom"/>
</dbReference>
<dbReference type="PANTHER" id="PTHR23521">
    <property type="entry name" value="TRANSPORTER MFS SUPERFAMILY"/>
    <property type="match status" value="1"/>
</dbReference>
<evidence type="ECO:0000259" key="8">
    <source>
        <dbReference type="PROSITE" id="PS50850"/>
    </source>
</evidence>
<dbReference type="PANTHER" id="PTHR23521:SF2">
    <property type="entry name" value="TRANSPORTER MFS SUPERFAMILY"/>
    <property type="match status" value="1"/>
</dbReference>
<dbReference type="OrthoDB" id="478565at2"/>
<dbReference type="Gene3D" id="1.20.1250.20">
    <property type="entry name" value="MFS general substrate transporter like domains"/>
    <property type="match status" value="2"/>
</dbReference>
<feature type="transmembrane region" description="Helical" evidence="7">
    <location>
        <begin position="161"/>
        <end position="182"/>
    </location>
</feature>
<keyword evidence="2" id="KW-0813">Transport</keyword>
<dbReference type="GO" id="GO:0005886">
    <property type="term" value="C:plasma membrane"/>
    <property type="evidence" value="ECO:0007669"/>
    <property type="project" value="UniProtKB-SubCell"/>
</dbReference>
<evidence type="ECO:0000256" key="1">
    <source>
        <dbReference type="ARBA" id="ARBA00004651"/>
    </source>
</evidence>
<feature type="domain" description="Major facilitator superfamily (MFS) profile" evidence="8">
    <location>
        <begin position="7"/>
        <end position="384"/>
    </location>
</feature>
<dbReference type="SUPFAM" id="SSF103473">
    <property type="entry name" value="MFS general substrate transporter"/>
    <property type="match status" value="1"/>
</dbReference>
<feature type="transmembrane region" description="Helical" evidence="7">
    <location>
        <begin position="240"/>
        <end position="260"/>
    </location>
</feature>
<reference evidence="9 10" key="1">
    <citation type="journal article" date="2016" name="Front. Microbiol.">
        <title>Microevolution Analysis of Bacillus coahuilensis Unveils Differences in Phosphorus Acquisition Strategies and Their Regulation.</title>
        <authorList>
            <person name="Gomez-Lunar Z."/>
            <person name="Hernandez-Gonzalez I."/>
            <person name="Rodriguez-Torres M.D."/>
            <person name="Souza V."/>
            <person name="Olmedo-Alvarez G."/>
        </authorList>
    </citation>
    <scope>NUCLEOTIDE SEQUENCE [LARGE SCALE GENOMIC DNA]</scope>
    <source>
        <strain evidence="10">p1.1.43</strain>
    </source>
</reference>
<keyword evidence="6 7" id="KW-0472">Membrane</keyword>
<feature type="transmembrane region" description="Helical" evidence="7">
    <location>
        <begin position="38"/>
        <end position="57"/>
    </location>
</feature>
<dbReference type="EMBL" id="LDYG01000004">
    <property type="protein sequence ID" value="KUP09027.1"/>
    <property type="molecule type" value="Genomic_DNA"/>
</dbReference>
<dbReference type="GO" id="GO:0022857">
    <property type="term" value="F:transmembrane transporter activity"/>
    <property type="evidence" value="ECO:0007669"/>
    <property type="project" value="InterPro"/>
</dbReference>
<evidence type="ECO:0000256" key="2">
    <source>
        <dbReference type="ARBA" id="ARBA00022448"/>
    </source>
</evidence>
<dbReference type="PATRIC" id="fig|1150625.3.peg.340"/>
<feature type="transmembrane region" description="Helical" evidence="7">
    <location>
        <begin position="332"/>
        <end position="356"/>
    </location>
</feature>
<proteinExistence type="predicted"/>
<feature type="transmembrane region" description="Helical" evidence="7">
    <location>
        <begin position="7"/>
        <end position="32"/>
    </location>
</feature>
<feature type="transmembrane region" description="Helical" evidence="7">
    <location>
        <begin position="69"/>
        <end position="88"/>
    </location>
</feature>
<feature type="transmembrane region" description="Helical" evidence="7">
    <location>
        <begin position="94"/>
        <end position="111"/>
    </location>
</feature>
<keyword evidence="10" id="KW-1185">Reference proteome</keyword>
<evidence type="ECO:0000256" key="4">
    <source>
        <dbReference type="ARBA" id="ARBA00022692"/>
    </source>
</evidence>
<dbReference type="RefSeq" id="WP_059282054.1">
    <property type="nucleotide sequence ID" value="NZ_LDYG01000004.1"/>
</dbReference>
<gene>
    <name evidence="9" type="ORF">Q75_01620</name>
</gene>
<feature type="transmembrane region" description="Helical" evidence="7">
    <location>
        <begin position="272"/>
        <end position="290"/>
    </location>
</feature>
<dbReference type="STRING" id="1150625.Q75_01620"/>
<comment type="caution">
    <text evidence="9">The sequence shown here is derived from an EMBL/GenBank/DDBJ whole genome shotgun (WGS) entry which is preliminary data.</text>
</comment>
<dbReference type="Proteomes" id="UP000074108">
    <property type="component" value="Unassembled WGS sequence"/>
</dbReference>
<feature type="transmembrane region" description="Helical" evidence="7">
    <location>
        <begin position="296"/>
        <end position="320"/>
    </location>
</feature>
<evidence type="ECO:0000313" key="9">
    <source>
        <dbReference type="EMBL" id="KUP09027.1"/>
    </source>
</evidence>
<evidence type="ECO:0000313" key="10">
    <source>
        <dbReference type="Proteomes" id="UP000074108"/>
    </source>
</evidence>
<dbReference type="InterPro" id="IPR036259">
    <property type="entry name" value="MFS_trans_sf"/>
</dbReference>
<evidence type="ECO:0000256" key="5">
    <source>
        <dbReference type="ARBA" id="ARBA00022989"/>
    </source>
</evidence>
<dbReference type="PROSITE" id="PS50850">
    <property type="entry name" value="MFS"/>
    <property type="match status" value="1"/>
</dbReference>